<comment type="caution">
    <text evidence="1">The sequence shown here is derived from an EMBL/GenBank/DDBJ whole genome shotgun (WGS) entry which is preliminary data.</text>
</comment>
<proteinExistence type="predicted"/>
<keyword evidence="2" id="KW-1185">Reference proteome</keyword>
<organism evidence="1 2">
    <name type="scientific">Actinocorallia herbida</name>
    <dbReference type="NCBI Taxonomy" id="58109"/>
    <lineage>
        <taxon>Bacteria</taxon>
        <taxon>Bacillati</taxon>
        <taxon>Actinomycetota</taxon>
        <taxon>Actinomycetes</taxon>
        <taxon>Streptosporangiales</taxon>
        <taxon>Thermomonosporaceae</taxon>
        <taxon>Actinocorallia</taxon>
    </lineage>
</organism>
<accession>A0A3N1CMP8</accession>
<dbReference type="Proteomes" id="UP000272400">
    <property type="component" value="Unassembled WGS sequence"/>
</dbReference>
<dbReference type="Pfam" id="PF11367">
    <property type="entry name" value="Tail_completion_gp17"/>
    <property type="match status" value="1"/>
</dbReference>
<dbReference type="EMBL" id="RJKE01000001">
    <property type="protein sequence ID" value="ROO82580.1"/>
    <property type="molecule type" value="Genomic_DNA"/>
</dbReference>
<evidence type="ECO:0000313" key="2">
    <source>
        <dbReference type="Proteomes" id="UP000272400"/>
    </source>
</evidence>
<gene>
    <name evidence="1" type="ORF">EDD29_0060</name>
</gene>
<protein>
    <submittedName>
        <fullName evidence="1">Uncharacterized protein DUF3168</fullName>
    </submittedName>
</protein>
<reference evidence="1 2" key="1">
    <citation type="submission" date="2018-11" db="EMBL/GenBank/DDBJ databases">
        <title>Sequencing the genomes of 1000 actinobacteria strains.</title>
        <authorList>
            <person name="Klenk H.-P."/>
        </authorList>
    </citation>
    <scope>NUCLEOTIDE SEQUENCE [LARGE SCALE GENOMIC DNA]</scope>
    <source>
        <strain evidence="1 2">DSM 44254</strain>
    </source>
</reference>
<dbReference type="InterPro" id="IPR021508">
    <property type="entry name" value="Gp17-like"/>
</dbReference>
<sequence>MTGVPVAPTGPHTAAVKAAIEARGVLVGRGEIPPGGGWQSEPGASAYVPYVVLWPSPGDSSEASLAEPYGYLDYKFQVTAYASTQEGVETVMDQVRAALVGVRLTVPNRSTYPVQLTLGRPTDRVDTVTPALHVGVAQFEMRSEAA</sequence>
<evidence type="ECO:0000313" key="1">
    <source>
        <dbReference type="EMBL" id="ROO82580.1"/>
    </source>
</evidence>
<dbReference type="RefSeq" id="WP_170201231.1">
    <property type="nucleotide sequence ID" value="NZ_RJKE01000001.1"/>
</dbReference>
<name>A0A3N1CMP8_9ACTN</name>
<dbReference type="AlphaFoldDB" id="A0A3N1CMP8"/>